<dbReference type="PROSITE" id="PS00350">
    <property type="entry name" value="MADS_BOX_1"/>
    <property type="match status" value="1"/>
</dbReference>
<reference evidence="9" key="1">
    <citation type="submission" date="2014-04" db="EMBL/GenBank/DDBJ databases">
        <title>The genes involved in the male and female cone development in Pinus tabuliformis.</title>
        <authorList>
            <person name="Niu S."/>
            <person name="Li W."/>
            <person name="Chen X."/>
        </authorList>
    </citation>
    <scope>NUCLEOTIDE SEQUENCE</scope>
</reference>
<evidence type="ECO:0000256" key="6">
    <source>
        <dbReference type="SAM" id="MobiDB-lite"/>
    </source>
</evidence>
<dbReference type="PROSITE" id="PS50066">
    <property type="entry name" value="MADS_BOX_2"/>
    <property type="match status" value="1"/>
</dbReference>
<keyword evidence="4" id="KW-0804">Transcription</keyword>
<organism evidence="9">
    <name type="scientific">Pinus tabuliformis</name>
    <name type="common">Chinese red pine</name>
    <name type="synonym">Pinus leucosperma</name>
    <dbReference type="NCBI Taxonomy" id="88731"/>
    <lineage>
        <taxon>Eukaryota</taxon>
        <taxon>Viridiplantae</taxon>
        <taxon>Streptophyta</taxon>
        <taxon>Embryophyta</taxon>
        <taxon>Tracheophyta</taxon>
        <taxon>Spermatophyta</taxon>
        <taxon>Pinopsida</taxon>
        <taxon>Pinidae</taxon>
        <taxon>Conifers I</taxon>
        <taxon>Pinales</taxon>
        <taxon>Pinaceae</taxon>
        <taxon>Pinus</taxon>
        <taxon>Pinus subgen. Pinus</taxon>
    </lineage>
</organism>
<evidence type="ECO:0000313" key="9">
    <source>
        <dbReference type="EMBL" id="AJP06323.1"/>
    </source>
</evidence>
<evidence type="ECO:0000259" key="7">
    <source>
        <dbReference type="PROSITE" id="PS50066"/>
    </source>
</evidence>
<dbReference type="InterPro" id="IPR002100">
    <property type="entry name" value="TF_MADSbox"/>
</dbReference>
<dbReference type="InterPro" id="IPR002487">
    <property type="entry name" value="TF_Kbox"/>
</dbReference>
<dbReference type="Pfam" id="PF01486">
    <property type="entry name" value="K-box"/>
    <property type="match status" value="1"/>
</dbReference>
<dbReference type="InterPro" id="IPR050142">
    <property type="entry name" value="MADS-box/MEF2_TF"/>
</dbReference>
<feature type="domain" description="MADS-box" evidence="7">
    <location>
        <begin position="1"/>
        <end position="61"/>
    </location>
</feature>
<dbReference type="PRINTS" id="PR00404">
    <property type="entry name" value="MADSDOMAIN"/>
</dbReference>
<feature type="compositionally biased region" description="Polar residues" evidence="6">
    <location>
        <begin position="223"/>
        <end position="235"/>
    </location>
</feature>
<protein>
    <submittedName>
        <fullName evidence="9">MADS5</fullName>
    </submittedName>
</protein>
<dbReference type="CDD" id="cd00265">
    <property type="entry name" value="MADS_MEF2_like"/>
    <property type="match status" value="1"/>
</dbReference>
<feature type="compositionally biased region" description="Polar residues" evidence="6">
    <location>
        <begin position="71"/>
        <end position="80"/>
    </location>
</feature>
<feature type="region of interest" description="Disordered" evidence="6">
    <location>
        <begin position="70"/>
        <end position="89"/>
    </location>
</feature>
<feature type="region of interest" description="Disordered" evidence="6">
    <location>
        <begin position="213"/>
        <end position="235"/>
    </location>
</feature>
<dbReference type="PANTHER" id="PTHR48019">
    <property type="entry name" value="SERUM RESPONSE FACTOR HOMOLOG"/>
    <property type="match status" value="1"/>
</dbReference>
<dbReference type="AlphaFoldDB" id="A0A0K0M731"/>
<feature type="domain" description="K-box" evidence="8">
    <location>
        <begin position="84"/>
        <end position="174"/>
    </location>
</feature>
<evidence type="ECO:0000256" key="2">
    <source>
        <dbReference type="ARBA" id="ARBA00023015"/>
    </source>
</evidence>
<dbReference type="Gene3D" id="3.40.1810.10">
    <property type="entry name" value="Transcription factor, MADS-box"/>
    <property type="match status" value="1"/>
</dbReference>
<keyword evidence="3" id="KW-0238">DNA-binding</keyword>
<keyword evidence="5" id="KW-0539">Nucleus</keyword>
<dbReference type="FunFam" id="3.40.1810.10:FF:000007">
    <property type="entry name" value="Transcription factor, MADS-box"/>
    <property type="match status" value="1"/>
</dbReference>
<dbReference type="GO" id="GO:0000977">
    <property type="term" value="F:RNA polymerase II transcription regulatory region sequence-specific DNA binding"/>
    <property type="evidence" value="ECO:0007669"/>
    <property type="project" value="InterPro"/>
</dbReference>
<dbReference type="GO" id="GO:0003700">
    <property type="term" value="F:DNA-binding transcription factor activity"/>
    <property type="evidence" value="ECO:0007669"/>
    <property type="project" value="InterPro"/>
</dbReference>
<dbReference type="SMART" id="SM00432">
    <property type="entry name" value="MADS"/>
    <property type="match status" value="1"/>
</dbReference>
<dbReference type="Pfam" id="PF00319">
    <property type="entry name" value="SRF-TF"/>
    <property type="match status" value="1"/>
</dbReference>
<accession>A0A0K0M731</accession>
<dbReference type="EMBL" id="KJ711078">
    <property type="protein sequence ID" value="AJP06323.1"/>
    <property type="molecule type" value="mRNA"/>
</dbReference>
<dbReference type="GO" id="GO:0046983">
    <property type="term" value="F:protein dimerization activity"/>
    <property type="evidence" value="ECO:0007669"/>
    <property type="project" value="InterPro"/>
</dbReference>
<dbReference type="InterPro" id="IPR036879">
    <property type="entry name" value="TF_MADSbox_sf"/>
</dbReference>
<evidence type="ECO:0000256" key="5">
    <source>
        <dbReference type="ARBA" id="ARBA00023242"/>
    </source>
</evidence>
<dbReference type="PROSITE" id="PS51297">
    <property type="entry name" value="K_BOX"/>
    <property type="match status" value="1"/>
</dbReference>
<evidence type="ECO:0000256" key="1">
    <source>
        <dbReference type="ARBA" id="ARBA00004123"/>
    </source>
</evidence>
<dbReference type="GO" id="GO:0045944">
    <property type="term" value="P:positive regulation of transcription by RNA polymerase II"/>
    <property type="evidence" value="ECO:0007669"/>
    <property type="project" value="InterPro"/>
</dbReference>
<dbReference type="SUPFAM" id="SSF55455">
    <property type="entry name" value="SRF-like"/>
    <property type="match status" value="1"/>
</dbReference>
<evidence type="ECO:0000256" key="3">
    <source>
        <dbReference type="ARBA" id="ARBA00023125"/>
    </source>
</evidence>
<sequence length="235" mass="27143">MAREKIEIKRIANAPARQVTFSKRRRGLFKKAQELSILCEADVALVVFSSTGKLYDYSSSSMKMILDKYSSHPSTNQKDGQPNLEPETQDIRRINQQIEEITQTLRNMHGEELEELSLNELQQLEEQLEMGLTHVRSKKGENIVKEINALQQKGIRIIEENTKLRRELKEGYPRHVENNDAEESLFIEPLENQDPQSSESITTYAFNFKLHKSPRKDYEDSDTSLQLGLSSQSKF</sequence>
<comment type="subcellular location">
    <subcellularLocation>
        <location evidence="1">Nucleus</location>
    </subcellularLocation>
</comment>
<dbReference type="InterPro" id="IPR033896">
    <property type="entry name" value="MEF2-like_N"/>
</dbReference>
<evidence type="ECO:0000259" key="8">
    <source>
        <dbReference type="PROSITE" id="PS51297"/>
    </source>
</evidence>
<dbReference type="GO" id="GO:0005634">
    <property type="term" value="C:nucleus"/>
    <property type="evidence" value="ECO:0007669"/>
    <property type="project" value="UniProtKB-SubCell"/>
</dbReference>
<keyword evidence="2" id="KW-0805">Transcription regulation</keyword>
<name>A0A0K0M731_PINTB</name>
<proteinExistence type="evidence at transcript level"/>
<evidence type="ECO:0000256" key="4">
    <source>
        <dbReference type="ARBA" id="ARBA00023163"/>
    </source>
</evidence>